<reference evidence="12 13" key="1">
    <citation type="journal article" date="2017" name="Front. Genet.">
        <title>Draft sequencing of the heterozygous diploid genome of Satsuma (Citrus unshiu Marc.) using a hybrid assembly approach.</title>
        <authorList>
            <person name="Shimizu T."/>
            <person name="Tanizawa Y."/>
            <person name="Mochizuki T."/>
            <person name="Nagasaki H."/>
            <person name="Yoshioka T."/>
            <person name="Toyoda A."/>
            <person name="Fujiyama A."/>
            <person name="Kaminuma E."/>
            <person name="Nakamura Y."/>
        </authorList>
    </citation>
    <scope>NUCLEOTIDE SEQUENCE [LARGE SCALE GENOMIC DNA]</scope>
    <source>
        <strain evidence="13">cv. Miyagawa wase</strain>
    </source>
</reference>
<evidence type="ECO:0000313" key="13">
    <source>
        <dbReference type="Proteomes" id="UP000236630"/>
    </source>
</evidence>
<dbReference type="EMBL" id="BDQV01000096">
    <property type="protein sequence ID" value="GAY53691.1"/>
    <property type="molecule type" value="Genomic_DNA"/>
</dbReference>
<dbReference type="GO" id="GO:0007017">
    <property type="term" value="P:microtubule-based process"/>
    <property type="evidence" value="ECO:0007669"/>
    <property type="project" value="InterPro"/>
</dbReference>
<keyword evidence="4 10" id="KW-0963">Cytoplasm</keyword>
<dbReference type="SUPFAM" id="SSF54648">
    <property type="entry name" value="DLC"/>
    <property type="match status" value="1"/>
</dbReference>
<protein>
    <recommendedName>
        <fullName evidence="10">Dynein light chain</fullName>
    </recommendedName>
</protein>
<comment type="similarity">
    <text evidence="10">Belongs to the dynein light chain family.</text>
</comment>
<keyword evidence="7" id="KW-0653">Protein transport</keyword>
<dbReference type="GO" id="GO:0005868">
    <property type="term" value="C:cytoplasmic dynein complex"/>
    <property type="evidence" value="ECO:0007669"/>
    <property type="project" value="TreeGrafter"/>
</dbReference>
<evidence type="ECO:0000256" key="5">
    <source>
        <dbReference type="ARBA" id="ARBA00022701"/>
    </source>
</evidence>
<keyword evidence="8 10" id="KW-0206">Cytoskeleton</keyword>
<evidence type="ECO:0000256" key="3">
    <source>
        <dbReference type="ARBA" id="ARBA00022448"/>
    </source>
</evidence>
<evidence type="ECO:0000256" key="9">
    <source>
        <dbReference type="ARBA" id="ARBA00023242"/>
    </source>
</evidence>
<gene>
    <name evidence="12" type="ORF">CUMW_151000</name>
</gene>
<evidence type="ECO:0000256" key="10">
    <source>
        <dbReference type="RuleBase" id="RU365010"/>
    </source>
</evidence>
<keyword evidence="6" id="KW-0509">mRNA transport</keyword>
<name>A0A2H5PMW7_CITUN</name>
<evidence type="ECO:0000256" key="2">
    <source>
        <dbReference type="ARBA" id="ARBA00004245"/>
    </source>
</evidence>
<comment type="subcellular location">
    <subcellularLocation>
        <location evidence="2 10">Cytoplasm</location>
        <location evidence="2 10">Cytoskeleton</location>
    </subcellularLocation>
    <subcellularLocation>
        <location evidence="1">Nucleus</location>
    </subcellularLocation>
</comment>
<dbReference type="PANTHER" id="PTHR11886">
    <property type="entry name" value="DYNEIN LIGHT CHAIN"/>
    <property type="match status" value="1"/>
</dbReference>
<evidence type="ECO:0000256" key="8">
    <source>
        <dbReference type="ARBA" id="ARBA00023212"/>
    </source>
</evidence>
<evidence type="ECO:0000256" key="4">
    <source>
        <dbReference type="ARBA" id="ARBA00022490"/>
    </source>
</evidence>
<dbReference type="SMART" id="SM01375">
    <property type="entry name" value="Dynein_light"/>
    <property type="match status" value="1"/>
</dbReference>
<dbReference type="AlphaFoldDB" id="A0A2H5PMW7"/>
<comment type="caution">
    <text evidence="12">The sequence shown here is derived from an EMBL/GenBank/DDBJ whole genome shotgun (WGS) entry which is preliminary data.</text>
</comment>
<dbReference type="Gene3D" id="3.30.740.10">
    <property type="entry name" value="Protein Inhibitor Of Neuronal Nitric Oxide Synthase"/>
    <property type="match status" value="1"/>
</dbReference>
<evidence type="ECO:0000256" key="6">
    <source>
        <dbReference type="ARBA" id="ARBA00022816"/>
    </source>
</evidence>
<dbReference type="InterPro" id="IPR037177">
    <property type="entry name" value="DLC_sf"/>
</dbReference>
<keyword evidence="10" id="KW-0243">Dynein</keyword>
<sequence>MERPELENERRRRPPKDKEKVVQCAAKRMLALVPATKPPAPPANQVQLAALAVDLNVRLRSADMPAAMQERVIRHSRVLLDTNADNKRFNPTHLAMCLKKEFDALYGPAWHCIVGKSFGSFVTHASGGFVYFSIDKLSFLLFKTEVRPVVATKKPPLLLKYKS</sequence>
<accession>A0A2H5PMW7</accession>
<dbReference type="PANTHER" id="PTHR11886:SF56">
    <property type="entry name" value="OS02G0580400 PROTEIN"/>
    <property type="match status" value="1"/>
</dbReference>
<keyword evidence="10" id="KW-0505">Motor protein</keyword>
<dbReference type="GO" id="GO:0005874">
    <property type="term" value="C:microtubule"/>
    <property type="evidence" value="ECO:0007669"/>
    <property type="project" value="UniProtKB-KW"/>
</dbReference>
<keyword evidence="9" id="KW-0539">Nucleus</keyword>
<evidence type="ECO:0000313" key="12">
    <source>
        <dbReference type="EMBL" id="GAY53691.1"/>
    </source>
</evidence>
<dbReference type="Proteomes" id="UP000236630">
    <property type="component" value="Unassembled WGS sequence"/>
</dbReference>
<feature type="region of interest" description="Disordered" evidence="11">
    <location>
        <begin position="1"/>
        <end position="20"/>
    </location>
</feature>
<proteinExistence type="inferred from homology"/>
<dbReference type="GO" id="GO:0015031">
    <property type="term" value="P:protein transport"/>
    <property type="evidence" value="ECO:0007669"/>
    <property type="project" value="UniProtKB-KW"/>
</dbReference>
<keyword evidence="13" id="KW-1185">Reference proteome</keyword>
<dbReference type="GO" id="GO:0045505">
    <property type="term" value="F:dynein intermediate chain binding"/>
    <property type="evidence" value="ECO:0007669"/>
    <property type="project" value="TreeGrafter"/>
</dbReference>
<dbReference type="STRING" id="55188.A0A2H5PMW7"/>
<dbReference type="GO" id="GO:0005634">
    <property type="term" value="C:nucleus"/>
    <property type="evidence" value="ECO:0007669"/>
    <property type="project" value="UniProtKB-SubCell"/>
</dbReference>
<keyword evidence="5 10" id="KW-0493">Microtubule</keyword>
<evidence type="ECO:0000256" key="1">
    <source>
        <dbReference type="ARBA" id="ARBA00004123"/>
    </source>
</evidence>
<dbReference type="FunFam" id="3.30.740.10:FF:000005">
    <property type="entry name" value="Dynein light chain"/>
    <property type="match status" value="1"/>
</dbReference>
<keyword evidence="3" id="KW-0813">Transport</keyword>
<dbReference type="GO" id="GO:0051028">
    <property type="term" value="P:mRNA transport"/>
    <property type="evidence" value="ECO:0007669"/>
    <property type="project" value="UniProtKB-KW"/>
</dbReference>
<evidence type="ECO:0000256" key="7">
    <source>
        <dbReference type="ARBA" id="ARBA00022927"/>
    </source>
</evidence>
<dbReference type="CDD" id="cd21452">
    <property type="entry name" value="DLC-like_DYNLL1_DYNLL2"/>
    <property type="match status" value="1"/>
</dbReference>
<dbReference type="Pfam" id="PF01221">
    <property type="entry name" value="Dynein_light"/>
    <property type="match status" value="1"/>
</dbReference>
<organism evidence="12 13">
    <name type="scientific">Citrus unshiu</name>
    <name type="common">Satsuma mandarin</name>
    <name type="synonym">Citrus nobilis var. unshiu</name>
    <dbReference type="NCBI Taxonomy" id="55188"/>
    <lineage>
        <taxon>Eukaryota</taxon>
        <taxon>Viridiplantae</taxon>
        <taxon>Streptophyta</taxon>
        <taxon>Embryophyta</taxon>
        <taxon>Tracheophyta</taxon>
        <taxon>Spermatophyta</taxon>
        <taxon>Magnoliopsida</taxon>
        <taxon>eudicotyledons</taxon>
        <taxon>Gunneridae</taxon>
        <taxon>Pentapetalae</taxon>
        <taxon>rosids</taxon>
        <taxon>malvids</taxon>
        <taxon>Sapindales</taxon>
        <taxon>Rutaceae</taxon>
        <taxon>Aurantioideae</taxon>
        <taxon>Citrus</taxon>
    </lineage>
</organism>
<dbReference type="InterPro" id="IPR001372">
    <property type="entry name" value="Dynein_light_chain_typ-1/2"/>
</dbReference>
<evidence type="ECO:0000256" key="11">
    <source>
        <dbReference type="SAM" id="MobiDB-lite"/>
    </source>
</evidence>